<proteinExistence type="predicted"/>
<organism evidence="1 2">
    <name type="scientific">Sulfurimonas lithotrophica</name>
    <dbReference type="NCBI Taxonomy" id="2590022"/>
    <lineage>
        <taxon>Bacteria</taxon>
        <taxon>Pseudomonadati</taxon>
        <taxon>Campylobacterota</taxon>
        <taxon>Epsilonproteobacteria</taxon>
        <taxon>Campylobacterales</taxon>
        <taxon>Sulfurimonadaceae</taxon>
        <taxon>Sulfurimonas</taxon>
    </lineage>
</organism>
<evidence type="ECO:0000313" key="2">
    <source>
        <dbReference type="Proteomes" id="UP000326944"/>
    </source>
</evidence>
<dbReference type="AlphaFoldDB" id="A0A5P8P0I6"/>
<dbReference type="OrthoDB" id="9799127at2"/>
<reference evidence="1 2" key="1">
    <citation type="submission" date="2019-09" db="EMBL/GenBank/DDBJ databases">
        <title>Sulfurimonas gotlandica sp. nov., a chemoautotrophic and psychrotolerant epsilonproteobacterium isolated from a pelagic redoxcline, and an emended description of the genus Sulfurimonas.</title>
        <authorList>
            <person name="Wang S."/>
            <person name="Jiang L."/>
            <person name="Shao S."/>
        </authorList>
    </citation>
    <scope>NUCLEOTIDE SEQUENCE [LARGE SCALE GENOMIC DNA]</scope>
    <source>
        <strain evidence="1 2">GYSZ_1</strain>
    </source>
</reference>
<dbReference type="InterPro" id="IPR027396">
    <property type="entry name" value="DsrEFH-like"/>
</dbReference>
<dbReference type="Gene3D" id="3.40.1260.10">
    <property type="entry name" value="DsrEFH-like"/>
    <property type="match status" value="1"/>
</dbReference>
<sequence>MKKILVSFVMLFSILSAEQKAVFDCAAGDMKFVLTRMKLIDMTAKELKQKNIPYDFVLTIHSKCTPIVNKKSDNKDIKAIHQKLTQLKREHNVKIEACKIATNKFGYKKDDIISEADIVKNSITRVIQLQNSGYALIPYH</sequence>
<dbReference type="EMBL" id="CP043617">
    <property type="protein sequence ID" value="QFR49087.1"/>
    <property type="molecule type" value="Genomic_DNA"/>
</dbReference>
<dbReference type="RefSeq" id="WP_152307030.1">
    <property type="nucleotide sequence ID" value="NZ_CP043617.1"/>
</dbReference>
<protein>
    <submittedName>
        <fullName evidence="1">DsrE family protein</fullName>
    </submittedName>
</protein>
<dbReference type="SUPFAM" id="SSF75169">
    <property type="entry name" value="DsrEFH-like"/>
    <property type="match status" value="1"/>
</dbReference>
<name>A0A5P8P0I6_9BACT</name>
<evidence type="ECO:0000313" key="1">
    <source>
        <dbReference type="EMBL" id="QFR49087.1"/>
    </source>
</evidence>
<dbReference type="InterPro" id="IPR003787">
    <property type="entry name" value="Sulphur_relay_DsrE/F-like"/>
</dbReference>
<accession>A0A5P8P0I6</accession>
<dbReference type="KEGG" id="sulg:FJR48_04845"/>
<keyword evidence="2" id="KW-1185">Reference proteome</keyword>
<dbReference type="Pfam" id="PF02635">
    <property type="entry name" value="DsrE"/>
    <property type="match status" value="1"/>
</dbReference>
<gene>
    <name evidence="1" type="ORF">FJR48_04845</name>
</gene>
<dbReference type="Proteomes" id="UP000326944">
    <property type="component" value="Chromosome"/>
</dbReference>